<feature type="signal peptide" evidence="13">
    <location>
        <begin position="1"/>
        <end position="18"/>
    </location>
</feature>
<dbReference type="Gene3D" id="2.60.40.1730">
    <property type="entry name" value="tricorn interacting facor f3 domain"/>
    <property type="match status" value="1"/>
</dbReference>
<dbReference type="InterPro" id="IPR045357">
    <property type="entry name" value="Aminopeptidase_N-like_N"/>
</dbReference>
<feature type="domain" description="Secretion system C-terminal sorting" evidence="16">
    <location>
        <begin position="568"/>
        <end position="631"/>
    </location>
</feature>
<dbReference type="GO" id="GO:0070006">
    <property type="term" value="F:metalloaminopeptidase activity"/>
    <property type="evidence" value="ECO:0007669"/>
    <property type="project" value="TreeGrafter"/>
</dbReference>
<dbReference type="InterPro" id="IPR014782">
    <property type="entry name" value="Peptidase_M1_dom"/>
</dbReference>
<comment type="catalytic activity">
    <reaction evidence="1">
        <text>Release of an N-terminal amino acid, Xaa-|-Yaa- from a peptide, amide or arylamide. Xaa is preferably Ala, but may be most amino acids including Pro (slow action). When a terminal hydrophobic residue is followed by a prolyl residue, the two may be released as an intact Xaa-Pro dipeptide.</text>
        <dbReference type="EC" id="3.4.11.2"/>
    </reaction>
</comment>
<dbReference type="InterPro" id="IPR042097">
    <property type="entry name" value="Aminopeptidase_N-like_N_sf"/>
</dbReference>
<accession>A0A2S0RDR7</accession>
<evidence type="ECO:0000256" key="10">
    <source>
        <dbReference type="ARBA" id="ARBA00022801"/>
    </source>
</evidence>
<sequence>MKYYYPLFLLFAMQILSAQKVGDGLNGIAEAEMKSAAQVMNFVVNPNTTNYDITYQKLEFTVDPAVYFITGKVTTTFTALSPMTTVVFDLTNQLTVSSVKRNNIALSFTQNNNNEVVITLPGGLAAGASTTVEISYSGAPAQDNDAFTTETHDGTPVLFTLSEPYGAQDWWPCKQDLNDKINNIDVYITAPSQYVSVSNGVQVGTTTAGTSKTTHFHHGHPIPAYLVAIAVTNYSVYTQTAGTAPNTFPIVNYVYPEDLASNIDNLAQTVPIMDLYEQLFETYPFADEKYGHAQFGWGGGMEHTTVSFMVNFGRGLIAHELGHQWFGDKVTCGSWKDIWLNEGFATYLAALVIRDFDGEAAFTMEKSNMINNITSQPGGAVYLSDTDLFSVNRIFSGRLSYNKGAMVINMLRLKMGDTAFFQGLKNYLADPNLAYAYATTADLQAHLEATYGQSLTEFFNDWVYNQGYPSYSITAHNQSLGVVKFTVSQTQSHASVAFFEMPLPVRVYGAAGQYMDLVLNNTANNQVFLENVPFAVTDVAFDVNKDIISAGNNVALGMKDFGTAAVQLYPNPAESQLRLEIPEGMEVKQTIFYNAVGQTVQSTTSQTIWDVSSFAAGVYFIAVTTDSGTRTIRFVKR</sequence>
<reference evidence="17 18" key="1">
    <citation type="submission" date="2018-04" db="EMBL/GenBank/DDBJ databases">
        <title>Genome sequencing of Flavobacterium sp. HYN0048.</title>
        <authorList>
            <person name="Yi H."/>
            <person name="Baek C."/>
        </authorList>
    </citation>
    <scope>NUCLEOTIDE SEQUENCE [LARGE SCALE GENOMIC DNA]</scope>
    <source>
        <strain evidence="17 18">HYN0048</strain>
    </source>
</reference>
<dbReference type="SUPFAM" id="SSF55486">
    <property type="entry name" value="Metalloproteases ('zincins'), catalytic domain"/>
    <property type="match status" value="1"/>
</dbReference>
<dbReference type="InterPro" id="IPR026444">
    <property type="entry name" value="Secre_tail"/>
</dbReference>
<protein>
    <recommendedName>
        <fullName evidence="5">Aminopeptidase N</fullName>
        <ecNumber evidence="4">3.4.11.2</ecNumber>
    </recommendedName>
</protein>
<feature type="chain" id="PRO_5015726461" description="Aminopeptidase N" evidence="13">
    <location>
        <begin position="19"/>
        <end position="637"/>
    </location>
</feature>
<dbReference type="Proteomes" id="UP000244193">
    <property type="component" value="Chromosome"/>
</dbReference>
<dbReference type="GO" id="GO:0043171">
    <property type="term" value="P:peptide catabolic process"/>
    <property type="evidence" value="ECO:0007669"/>
    <property type="project" value="TreeGrafter"/>
</dbReference>
<feature type="domain" description="Aminopeptidase N-like N-terminal" evidence="15">
    <location>
        <begin position="52"/>
        <end position="226"/>
    </location>
</feature>
<keyword evidence="7" id="KW-0645">Protease</keyword>
<keyword evidence="10" id="KW-0378">Hydrolase</keyword>
<dbReference type="NCBIfam" id="TIGR04183">
    <property type="entry name" value="Por_Secre_tail"/>
    <property type="match status" value="1"/>
</dbReference>
<evidence type="ECO:0000256" key="3">
    <source>
        <dbReference type="ARBA" id="ARBA00010136"/>
    </source>
</evidence>
<dbReference type="GO" id="GO:0006508">
    <property type="term" value="P:proteolysis"/>
    <property type="evidence" value="ECO:0007669"/>
    <property type="project" value="UniProtKB-KW"/>
</dbReference>
<comment type="cofactor">
    <cofactor evidence="2">
        <name>Zn(2+)</name>
        <dbReference type="ChEBI" id="CHEBI:29105"/>
    </cofactor>
</comment>
<evidence type="ECO:0000256" key="4">
    <source>
        <dbReference type="ARBA" id="ARBA00012564"/>
    </source>
</evidence>
<dbReference type="GO" id="GO:0042277">
    <property type="term" value="F:peptide binding"/>
    <property type="evidence" value="ECO:0007669"/>
    <property type="project" value="TreeGrafter"/>
</dbReference>
<dbReference type="InterPro" id="IPR050344">
    <property type="entry name" value="Peptidase_M1_aminopeptidases"/>
</dbReference>
<name>A0A2S0RDR7_9FLAO</name>
<evidence type="ECO:0000256" key="1">
    <source>
        <dbReference type="ARBA" id="ARBA00000098"/>
    </source>
</evidence>
<evidence type="ECO:0000256" key="6">
    <source>
        <dbReference type="ARBA" id="ARBA00022438"/>
    </source>
</evidence>
<comment type="similarity">
    <text evidence="3">Belongs to the peptidase M1 family.</text>
</comment>
<dbReference type="PANTHER" id="PTHR11533:SF174">
    <property type="entry name" value="PUROMYCIN-SENSITIVE AMINOPEPTIDASE-RELATED"/>
    <property type="match status" value="1"/>
</dbReference>
<proteinExistence type="inferred from homology"/>
<dbReference type="RefSeq" id="WP_108370024.1">
    <property type="nucleotide sequence ID" value="NZ_CP028811.1"/>
</dbReference>
<evidence type="ECO:0000256" key="9">
    <source>
        <dbReference type="ARBA" id="ARBA00022729"/>
    </source>
</evidence>
<dbReference type="AlphaFoldDB" id="A0A2S0RDR7"/>
<dbReference type="Pfam" id="PF01433">
    <property type="entry name" value="Peptidase_M1"/>
    <property type="match status" value="1"/>
</dbReference>
<dbReference type="SUPFAM" id="SSF63737">
    <property type="entry name" value="Leukotriene A4 hydrolase N-terminal domain"/>
    <property type="match status" value="1"/>
</dbReference>
<evidence type="ECO:0000313" key="18">
    <source>
        <dbReference type="Proteomes" id="UP000244193"/>
    </source>
</evidence>
<evidence type="ECO:0000256" key="2">
    <source>
        <dbReference type="ARBA" id="ARBA00001947"/>
    </source>
</evidence>
<keyword evidence="9 13" id="KW-0732">Signal</keyword>
<dbReference type="GO" id="GO:0016020">
    <property type="term" value="C:membrane"/>
    <property type="evidence" value="ECO:0007669"/>
    <property type="project" value="TreeGrafter"/>
</dbReference>
<evidence type="ECO:0000313" key="17">
    <source>
        <dbReference type="EMBL" id="AWA29440.1"/>
    </source>
</evidence>
<dbReference type="Gene3D" id="1.10.390.10">
    <property type="entry name" value="Neutral Protease Domain 2"/>
    <property type="match status" value="1"/>
</dbReference>
<keyword evidence="6" id="KW-0031">Aminopeptidase</keyword>
<dbReference type="KEGG" id="fmg:HYN48_04700"/>
<dbReference type="GO" id="GO:0008270">
    <property type="term" value="F:zinc ion binding"/>
    <property type="evidence" value="ECO:0007669"/>
    <property type="project" value="InterPro"/>
</dbReference>
<evidence type="ECO:0000256" key="12">
    <source>
        <dbReference type="ARBA" id="ARBA00023049"/>
    </source>
</evidence>
<dbReference type="InterPro" id="IPR001930">
    <property type="entry name" value="Peptidase_M1"/>
</dbReference>
<dbReference type="InterPro" id="IPR027268">
    <property type="entry name" value="Peptidase_M4/M1_CTD_sf"/>
</dbReference>
<dbReference type="EC" id="3.4.11.2" evidence="4"/>
<dbReference type="GO" id="GO:0005615">
    <property type="term" value="C:extracellular space"/>
    <property type="evidence" value="ECO:0007669"/>
    <property type="project" value="TreeGrafter"/>
</dbReference>
<dbReference type="PANTHER" id="PTHR11533">
    <property type="entry name" value="PROTEASE M1 ZINC METALLOPROTEASE"/>
    <property type="match status" value="1"/>
</dbReference>
<evidence type="ECO:0000256" key="7">
    <source>
        <dbReference type="ARBA" id="ARBA00022670"/>
    </source>
</evidence>
<evidence type="ECO:0000256" key="13">
    <source>
        <dbReference type="SAM" id="SignalP"/>
    </source>
</evidence>
<evidence type="ECO:0000256" key="5">
    <source>
        <dbReference type="ARBA" id="ARBA00015611"/>
    </source>
</evidence>
<dbReference type="Pfam" id="PF17900">
    <property type="entry name" value="Peptidase_M1_N"/>
    <property type="match status" value="1"/>
</dbReference>
<evidence type="ECO:0000259" key="14">
    <source>
        <dbReference type="Pfam" id="PF01433"/>
    </source>
</evidence>
<evidence type="ECO:0000259" key="16">
    <source>
        <dbReference type="Pfam" id="PF18962"/>
    </source>
</evidence>
<dbReference type="OrthoDB" id="100605at2"/>
<keyword evidence="18" id="KW-1185">Reference proteome</keyword>
<evidence type="ECO:0000256" key="8">
    <source>
        <dbReference type="ARBA" id="ARBA00022723"/>
    </source>
</evidence>
<keyword evidence="11" id="KW-0862">Zinc</keyword>
<dbReference type="PRINTS" id="PR00756">
    <property type="entry name" value="ALADIPTASE"/>
</dbReference>
<dbReference type="GO" id="GO:0005737">
    <property type="term" value="C:cytoplasm"/>
    <property type="evidence" value="ECO:0007669"/>
    <property type="project" value="TreeGrafter"/>
</dbReference>
<evidence type="ECO:0000256" key="11">
    <source>
        <dbReference type="ARBA" id="ARBA00022833"/>
    </source>
</evidence>
<gene>
    <name evidence="17" type="ORF">HYN48_04700</name>
</gene>
<feature type="domain" description="Peptidase M1 membrane alanine aminopeptidase" evidence="14">
    <location>
        <begin position="316"/>
        <end position="462"/>
    </location>
</feature>
<dbReference type="CDD" id="cd09603">
    <property type="entry name" value="M1_APN_like"/>
    <property type="match status" value="1"/>
</dbReference>
<evidence type="ECO:0000259" key="15">
    <source>
        <dbReference type="Pfam" id="PF17900"/>
    </source>
</evidence>
<organism evidence="17 18">
    <name type="scientific">Flavobacterium magnum</name>
    <dbReference type="NCBI Taxonomy" id="2162713"/>
    <lineage>
        <taxon>Bacteria</taxon>
        <taxon>Pseudomonadati</taxon>
        <taxon>Bacteroidota</taxon>
        <taxon>Flavobacteriia</taxon>
        <taxon>Flavobacteriales</taxon>
        <taxon>Flavobacteriaceae</taxon>
        <taxon>Flavobacterium</taxon>
    </lineage>
</organism>
<keyword evidence="8" id="KW-0479">Metal-binding</keyword>
<dbReference type="EMBL" id="CP028811">
    <property type="protein sequence ID" value="AWA29440.1"/>
    <property type="molecule type" value="Genomic_DNA"/>
</dbReference>
<dbReference type="GO" id="GO:0016285">
    <property type="term" value="F:alanyl aminopeptidase activity"/>
    <property type="evidence" value="ECO:0007669"/>
    <property type="project" value="UniProtKB-EC"/>
</dbReference>
<keyword evidence="12" id="KW-0482">Metalloprotease</keyword>
<dbReference type="Pfam" id="PF18962">
    <property type="entry name" value="Por_Secre_tail"/>
    <property type="match status" value="1"/>
</dbReference>